<evidence type="ECO:0000256" key="1">
    <source>
        <dbReference type="SAM" id="Phobius"/>
    </source>
</evidence>
<evidence type="ECO:0000313" key="3">
    <source>
        <dbReference type="EMBL" id="GBL74160.1"/>
    </source>
</evidence>
<dbReference type="Proteomes" id="UP000499080">
    <property type="component" value="Unassembled WGS sequence"/>
</dbReference>
<evidence type="ECO:0000313" key="4">
    <source>
        <dbReference type="Proteomes" id="UP000499080"/>
    </source>
</evidence>
<dbReference type="AlphaFoldDB" id="A0A4Y2A399"/>
<keyword evidence="1" id="KW-0472">Membrane</keyword>
<feature type="domain" description="Tc1-like transposase DDE" evidence="2">
    <location>
        <begin position="70"/>
        <end position="120"/>
    </location>
</feature>
<dbReference type="OrthoDB" id="6435387at2759"/>
<evidence type="ECO:0000259" key="2">
    <source>
        <dbReference type="Pfam" id="PF13358"/>
    </source>
</evidence>
<keyword evidence="1" id="KW-0812">Transmembrane</keyword>
<protein>
    <recommendedName>
        <fullName evidence="2">Tc1-like transposase DDE domain-containing protein</fullName>
    </recommendedName>
</protein>
<organism evidence="3 4">
    <name type="scientific">Araneus ventricosus</name>
    <name type="common">Orbweaver spider</name>
    <name type="synonym">Epeira ventricosa</name>
    <dbReference type="NCBI Taxonomy" id="182803"/>
    <lineage>
        <taxon>Eukaryota</taxon>
        <taxon>Metazoa</taxon>
        <taxon>Ecdysozoa</taxon>
        <taxon>Arthropoda</taxon>
        <taxon>Chelicerata</taxon>
        <taxon>Arachnida</taxon>
        <taxon>Araneae</taxon>
        <taxon>Araneomorphae</taxon>
        <taxon>Entelegynae</taxon>
        <taxon>Araneoidea</taxon>
        <taxon>Araneidae</taxon>
        <taxon>Araneus</taxon>
    </lineage>
</organism>
<dbReference type="InterPro" id="IPR038717">
    <property type="entry name" value="Tc1-like_DDE_dom"/>
</dbReference>
<gene>
    <name evidence="3" type="ORF">AVEN_253823_1</name>
</gene>
<dbReference type="Pfam" id="PF13358">
    <property type="entry name" value="DDE_3"/>
    <property type="match status" value="1"/>
</dbReference>
<accession>A0A4Y2A399</accession>
<dbReference type="GO" id="GO:0003676">
    <property type="term" value="F:nucleic acid binding"/>
    <property type="evidence" value="ECO:0007669"/>
    <property type="project" value="InterPro"/>
</dbReference>
<dbReference type="Gene3D" id="3.30.420.10">
    <property type="entry name" value="Ribonuclease H-like superfamily/Ribonuclease H"/>
    <property type="match status" value="1"/>
</dbReference>
<feature type="transmembrane region" description="Helical" evidence="1">
    <location>
        <begin position="12"/>
        <end position="34"/>
    </location>
</feature>
<keyword evidence="4" id="KW-1185">Reference proteome</keyword>
<dbReference type="InterPro" id="IPR036397">
    <property type="entry name" value="RNaseH_sf"/>
</dbReference>
<name>A0A4Y2A399_ARAVE</name>
<keyword evidence="1" id="KW-1133">Transmembrane helix</keyword>
<proteinExistence type="predicted"/>
<comment type="caution">
    <text evidence="3">The sequence shown here is derived from an EMBL/GenBank/DDBJ whole genome shotgun (WGS) entry which is preliminary data.</text>
</comment>
<dbReference type="EMBL" id="BGPR01079353">
    <property type="protein sequence ID" value="GBL74160.1"/>
    <property type="molecule type" value="Genomic_DNA"/>
</dbReference>
<reference evidence="3 4" key="1">
    <citation type="journal article" date="2019" name="Sci. Rep.">
        <title>Orb-weaving spider Araneus ventricosus genome elucidates the spidroin gene catalogue.</title>
        <authorList>
            <person name="Kono N."/>
            <person name="Nakamura H."/>
            <person name="Ohtoshi R."/>
            <person name="Moran D.A.P."/>
            <person name="Shinohara A."/>
            <person name="Yoshida Y."/>
            <person name="Fujiwara M."/>
            <person name="Mori M."/>
            <person name="Tomita M."/>
            <person name="Arakawa K."/>
        </authorList>
    </citation>
    <scope>NUCLEOTIDE SEQUENCE [LARGE SCALE GENOMIC DNA]</scope>
</reference>
<sequence>MDPVRQVGTVQGHGGSIISGVLSIGIFLGSLVLVPTSLNAIRYVELLSDHLHPFMLYCHPHGNGVFQQDICISHRSQLATAWLDEHSSDFSVMNCPPGSPDLNPIEHLWDVLEKGVKAHHTTPATLTELWTALAEVWQAIPVERFRKLVESMPSRVAAVIKDRVGPTRY</sequence>